<dbReference type="Gene3D" id="1.10.287.1260">
    <property type="match status" value="1"/>
</dbReference>
<keyword evidence="11" id="KW-1185">Reference proteome</keyword>
<comment type="subcellular location">
    <subcellularLocation>
        <location evidence="1">Cell membrane</location>
        <topology evidence="1">Multi-pass membrane protein</topology>
    </subcellularLocation>
</comment>
<name>C7XWI7_9LACO</name>
<dbReference type="InterPro" id="IPR023408">
    <property type="entry name" value="MscS_beta-dom_sf"/>
</dbReference>
<feature type="domain" description="Mechanosensitive ion channel MscS" evidence="8">
    <location>
        <begin position="125"/>
        <end position="188"/>
    </location>
</feature>
<dbReference type="Gene3D" id="2.30.30.60">
    <property type="match status" value="1"/>
</dbReference>
<evidence type="ECO:0000313" key="11">
    <source>
        <dbReference type="Proteomes" id="UP000003987"/>
    </source>
</evidence>
<dbReference type="GO" id="GO:0005886">
    <property type="term" value="C:plasma membrane"/>
    <property type="evidence" value="ECO:0007669"/>
    <property type="project" value="UniProtKB-SubCell"/>
</dbReference>
<proteinExistence type="inferred from homology"/>
<evidence type="ECO:0000256" key="7">
    <source>
        <dbReference type="SAM" id="Phobius"/>
    </source>
</evidence>
<dbReference type="InterPro" id="IPR045276">
    <property type="entry name" value="YbiO_bact"/>
</dbReference>
<dbReference type="Gene3D" id="3.30.70.100">
    <property type="match status" value="1"/>
</dbReference>
<dbReference type="STRING" id="575594.HMPREF0501_00990"/>
<evidence type="ECO:0000313" key="10">
    <source>
        <dbReference type="EMBL" id="EEU29985.1"/>
    </source>
</evidence>
<evidence type="ECO:0000256" key="4">
    <source>
        <dbReference type="ARBA" id="ARBA00022692"/>
    </source>
</evidence>
<keyword evidence="3" id="KW-1003">Cell membrane</keyword>
<feature type="transmembrane region" description="Helical" evidence="7">
    <location>
        <begin position="32"/>
        <end position="53"/>
    </location>
</feature>
<comment type="similarity">
    <text evidence="2">Belongs to the MscS (TC 1.A.23) family.</text>
</comment>
<dbReference type="PANTHER" id="PTHR30460">
    <property type="entry name" value="MODERATE CONDUCTANCE MECHANOSENSITIVE CHANNEL YBIO"/>
    <property type="match status" value="1"/>
</dbReference>
<dbReference type="AlphaFoldDB" id="C7XWI7"/>
<dbReference type="SUPFAM" id="SSF82861">
    <property type="entry name" value="Mechanosensitive channel protein MscS (YggB), transmembrane region"/>
    <property type="match status" value="1"/>
</dbReference>
<dbReference type="EMBL" id="GG698804">
    <property type="protein sequence ID" value="EEU29985.1"/>
    <property type="molecule type" value="Genomic_DNA"/>
</dbReference>
<dbReference type="InterPro" id="IPR011014">
    <property type="entry name" value="MscS_channel_TM-2"/>
</dbReference>
<evidence type="ECO:0000259" key="9">
    <source>
        <dbReference type="Pfam" id="PF21088"/>
    </source>
</evidence>
<protein>
    <submittedName>
        <fullName evidence="10">Transporter, small conductance mechanosensitive ion channel MscS family protein</fullName>
    </submittedName>
</protein>
<dbReference type="SUPFAM" id="SSF50182">
    <property type="entry name" value="Sm-like ribonucleoproteins"/>
    <property type="match status" value="1"/>
</dbReference>
<dbReference type="RefSeq" id="WP_006916827.1">
    <property type="nucleotide sequence ID" value="NZ_GG698804.1"/>
</dbReference>
<accession>C7XWI7</accession>
<evidence type="ECO:0000256" key="3">
    <source>
        <dbReference type="ARBA" id="ARBA00022475"/>
    </source>
</evidence>
<evidence type="ECO:0000259" key="8">
    <source>
        <dbReference type="Pfam" id="PF00924"/>
    </source>
</evidence>
<evidence type="ECO:0000256" key="5">
    <source>
        <dbReference type="ARBA" id="ARBA00022989"/>
    </source>
</evidence>
<dbReference type="InterPro" id="IPR010920">
    <property type="entry name" value="LSM_dom_sf"/>
</dbReference>
<reference evidence="10 11" key="1">
    <citation type="submission" date="2009-06" db="EMBL/GenBank/DDBJ databases">
        <title>The Genome Sequence of Lactobacillus coleohominis strain 101-4-CHN.</title>
        <authorList>
            <consortium name="The Broad Institute Genome Sequencing Platform"/>
            <person name="Ward D."/>
            <person name="Young S.K."/>
            <person name="Zeng Q."/>
            <person name="Koehrsen M."/>
            <person name="Alvarado L."/>
            <person name="Berlin A."/>
            <person name="Borenstein D."/>
            <person name="Chen Z."/>
            <person name="Engels R."/>
            <person name="Freedman E."/>
            <person name="Gellesch M."/>
            <person name="Goldberg J."/>
            <person name="Griggs A."/>
            <person name="Gujja S."/>
            <person name="Heiman D."/>
            <person name="Hepburn T."/>
            <person name="Howarth C."/>
            <person name="Jen D."/>
            <person name="Larson L."/>
            <person name="Lewis B."/>
            <person name="Mehta T."/>
            <person name="Park D."/>
            <person name="Pearson M."/>
            <person name="Roberts A."/>
            <person name="Saif S."/>
            <person name="Shea T."/>
            <person name="Shenoy N."/>
            <person name="Sisk P."/>
            <person name="Stolte C."/>
            <person name="Sykes S."/>
            <person name="Walk T."/>
            <person name="White J."/>
            <person name="Yandava C."/>
            <person name="Liu Y."/>
            <person name="Xu Q."/>
            <person name="Lander E."/>
            <person name="Nusbaum C."/>
            <person name="Galagan J."/>
            <person name="Birren B."/>
        </authorList>
    </citation>
    <scope>NUCLEOTIDE SEQUENCE [LARGE SCALE GENOMIC DNA]</scope>
    <source>
        <strain evidence="10 11">101-4-CHN</strain>
    </source>
</reference>
<dbReference type="OrthoDB" id="9809206at2"/>
<feature type="transmembrane region" description="Helical" evidence="7">
    <location>
        <begin position="88"/>
        <end position="117"/>
    </location>
</feature>
<dbReference type="InterPro" id="IPR006685">
    <property type="entry name" value="MscS_channel_2nd"/>
</dbReference>
<sequence>MNSQLTTYSKHFQKTITDINWFHIGDNIIHKFSTLVFATVVFAIILWVGKWIINSIFQQTKRIEILGGFKRAATFRALSLNIFRYTTYFCYLYAVLSIIGVPVGTLIAGAGIFSIALGLGAQGFVSDVVNGFFILLEEQLDVGDLVEINQIKGTVNAIGLRTTKLLSPDGTLNFIPNRSINIIKNYSRHAHLVNIDLNIPVDADLEKVKQIITKENQEMMQTEQAELVATPEIIGPVDVNGKVVFRVAVNMPTNNQAKITAKLLSAYLKALARGGIHLAE</sequence>
<dbReference type="eggNOG" id="COG0668">
    <property type="taxonomic scope" value="Bacteria"/>
</dbReference>
<evidence type="ECO:0000256" key="2">
    <source>
        <dbReference type="ARBA" id="ARBA00008017"/>
    </source>
</evidence>
<keyword evidence="6 7" id="KW-0472">Membrane</keyword>
<keyword evidence="5 7" id="KW-1133">Transmembrane helix</keyword>
<gene>
    <name evidence="10" type="ORF">HMPREF0501_00990</name>
</gene>
<evidence type="ECO:0000256" key="6">
    <source>
        <dbReference type="ARBA" id="ARBA00023136"/>
    </source>
</evidence>
<dbReference type="Pfam" id="PF00924">
    <property type="entry name" value="MS_channel_2nd"/>
    <property type="match status" value="1"/>
</dbReference>
<dbReference type="PANTHER" id="PTHR30460:SF0">
    <property type="entry name" value="MODERATE CONDUCTANCE MECHANOSENSITIVE CHANNEL YBIO"/>
    <property type="match status" value="1"/>
</dbReference>
<feature type="domain" description="Mechanosensitive ion channel transmembrane helices 2/3" evidence="9">
    <location>
        <begin position="81"/>
        <end position="122"/>
    </location>
</feature>
<dbReference type="HOGENOM" id="CLU_037945_8_2_9"/>
<evidence type="ECO:0000256" key="1">
    <source>
        <dbReference type="ARBA" id="ARBA00004651"/>
    </source>
</evidence>
<dbReference type="GO" id="GO:0008381">
    <property type="term" value="F:mechanosensitive monoatomic ion channel activity"/>
    <property type="evidence" value="ECO:0007669"/>
    <property type="project" value="InterPro"/>
</dbReference>
<dbReference type="InterPro" id="IPR049142">
    <property type="entry name" value="MS_channel_1st"/>
</dbReference>
<dbReference type="Proteomes" id="UP000003987">
    <property type="component" value="Unassembled WGS sequence"/>
</dbReference>
<dbReference type="Pfam" id="PF21088">
    <property type="entry name" value="MS_channel_1st"/>
    <property type="match status" value="1"/>
</dbReference>
<organism evidence="10 11">
    <name type="scientific">Limosilactobacillus coleohominis 101-4-CHN</name>
    <dbReference type="NCBI Taxonomy" id="575594"/>
    <lineage>
        <taxon>Bacteria</taxon>
        <taxon>Bacillati</taxon>
        <taxon>Bacillota</taxon>
        <taxon>Bacilli</taxon>
        <taxon>Lactobacillales</taxon>
        <taxon>Lactobacillaceae</taxon>
        <taxon>Limosilactobacillus</taxon>
    </lineage>
</organism>
<keyword evidence="4 7" id="KW-0812">Transmembrane</keyword>